<dbReference type="RefSeq" id="WP_045625141.1">
    <property type="nucleotide sequence ID" value="NZ_BAYM01000039.1"/>
</dbReference>
<dbReference type="GO" id="GO:0046872">
    <property type="term" value="F:metal ion binding"/>
    <property type="evidence" value="ECO:0007669"/>
    <property type="project" value="UniProtKB-UniRule"/>
</dbReference>
<evidence type="ECO:0000256" key="5">
    <source>
        <dbReference type="ARBA" id="ARBA00022723"/>
    </source>
</evidence>
<evidence type="ECO:0000256" key="8">
    <source>
        <dbReference type="ARBA" id="ARBA00031306"/>
    </source>
</evidence>
<accession>A0A0C9Q864</accession>
<dbReference type="EMBL" id="BAYM01000039">
    <property type="protein sequence ID" value="GAN36072.1"/>
    <property type="molecule type" value="Genomic_DNA"/>
</dbReference>
<sequence length="309" mass="33131">MTTTTTFHGLGADNTLTVYADGANELLNQSISMINAYAHLLSLYDEASLLTLINKQAGKEPVHIPLRPVFNLIAQAIAWSKRGLGYNALIGPIVKLWRIGFDDAHVPTAEEVTAALALTDPDLVELDSENQTVFLTKPGMALDLGGIAKGFIVDQVYDLWDKTGVEGGLIDLGGNQRLVGNAASGVPLWQWPITDPRTPGKRSIATLTTTPKAVVTTGIYERQSEINGKEYHHLLDPNTGYPVESDMASITVVADSGLIGDVLSSIGFYAGIPAGYDAVEAEGEEAIFVTKDTRVYQTSGLRETLAVTM</sequence>
<keyword evidence="4 10" id="KW-0808">Transferase</keyword>
<dbReference type="AlphaFoldDB" id="A0A0C9Q864"/>
<comment type="cofactor">
    <cofactor evidence="11">
        <name>Mg(2+)</name>
        <dbReference type="ChEBI" id="CHEBI:18420"/>
    </cofactor>
    <cofactor evidence="11">
        <name>Mn(2+)</name>
        <dbReference type="ChEBI" id="CHEBI:29035"/>
    </cofactor>
    <text evidence="11">Magnesium. Can also use manganese.</text>
</comment>
<dbReference type="Proteomes" id="UP000032552">
    <property type="component" value="Unassembled WGS sequence"/>
</dbReference>
<keyword evidence="3 10" id="KW-0285">Flavoprotein</keyword>
<proteinExistence type="inferred from homology"/>
<evidence type="ECO:0000256" key="11">
    <source>
        <dbReference type="PIRSR" id="PIRSR006268-2"/>
    </source>
</evidence>
<feature type="binding site" evidence="11">
    <location>
        <position position="261"/>
    </location>
    <ligand>
        <name>Mg(2+)</name>
        <dbReference type="ChEBI" id="CHEBI:18420"/>
    </ligand>
</feature>
<dbReference type="InterPro" id="IPR024932">
    <property type="entry name" value="ApbE"/>
</dbReference>
<dbReference type="PANTHER" id="PTHR30040">
    <property type="entry name" value="THIAMINE BIOSYNTHESIS LIPOPROTEIN APBE"/>
    <property type="match status" value="1"/>
</dbReference>
<protein>
    <recommendedName>
        <fullName evidence="2 10">FAD:protein FMN transferase</fullName>
        <ecNumber evidence="1 10">2.7.1.180</ecNumber>
    </recommendedName>
    <alternativeName>
        <fullName evidence="8 10">Flavin transferase</fullName>
    </alternativeName>
</protein>
<evidence type="ECO:0000313" key="13">
    <source>
        <dbReference type="Proteomes" id="UP000032552"/>
    </source>
</evidence>
<keyword evidence="12" id="KW-0449">Lipoprotein</keyword>
<evidence type="ECO:0000313" key="12">
    <source>
        <dbReference type="EMBL" id="GAN36072.1"/>
    </source>
</evidence>
<comment type="catalytic activity">
    <reaction evidence="9 10">
        <text>L-threonyl-[protein] + FAD = FMN-L-threonyl-[protein] + AMP + H(+)</text>
        <dbReference type="Rhea" id="RHEA:36847"/>
        <dbReference type="Rhea" id="RHEA-COMP:11060"/>
        <dbReference type="Rhea" id="RHEA-COMP:11061"/>
        <dbReference type="ChEBI" id="CHEBI:15378"/>
        <dbReference type="ChEBI" id="CHEBI:30013"/>
        <dbReference type="ChEBI" id="CHEBI:57692"/>
        <dbReference type="ChEBI" id="CHEBI:74257"/>
        <dbReference type="ChEBI" id="CHEBI:456215"/>
        <dbReference type="EC" id="2.7.1.180"/>
    </reaction>
</comment>
<feature type="binding site" evidence="11">
    <location>
        <position position="265"/>
    </location>
    <ligand>
        <name>Mg(2+)</name>
        <dbReference type="ChEBI" id="CHEBI:18420"/>
    </ligand>
</feature>
<dbReference type="Pfam" id="PF02424">
    <property type="entry name" value="ApbE"/>
    <property type="match status" value="1"/>
</dbReference>
<evidence type="ECO:0000256" key="10">
    <source>
        <dbReference type="PIRNR" id="PIRNR006268"/>
    </source>
</evidence>
<evidence type="ECO:0000256" key="1">
    <source>
        <dbReference type="ARBA" id="ARBA00011955"/>
    </source>
</evidence>
<dbReference type="Gene3D" id="3.10.520.10">
    <property type="entry name" value="ApbE-like domains"/>
    <property type="match status" value="1"/>
</dbReference>
<keyword evidence="7 10" id="KW-0460">Magnesium</keyword>
<evidence type="ECO:0000256" key="4">
    <source>
        <dbReference type="ARBA" id="ARBA00022679"/>
    </source>
</evidence>
<evidence type="ECO:0000256" key="6">
    <source>
        <dbReference type="ARBA" id="ARBA00022827"/>
    </source>
</evidence>
<dbReference type="SUPFAM" id="SSF143631">
    <property type="entry name" value="ApbE-like"/>
    <property type="match status" value="1"/>
</dbReference>
<dbReference type="PIRSF" id="PIRSF006268">
    <property type="entry name" value="ApbE"/>
    <property type="match status" value="1"/>
</dbReference>
<evidence type="ECO:0000256" key="3">
    <source>
        <dbReference type="ARBA" id="ARBA00022630"/>
    </source>
</evidence>
<keyword evidence="5 10" id="KW-0479">Metal-binding</keyword>
<evidence type="ECO:0000256" key="2">
    <source>
        <dbReference type="ARBA" id="ARBA00016337"/>
    </source>
</evidence>
<feature type="binding site" evidence="11">
    <location>
        <position position="146"/>
    </location>
    <ligand>
        <name>Mg(2+)</name>
        <dbReference type="ChEBI" id="CHEBI:18420"/>
    </ligand>
</feature>
<comment type="caution">
    <text evidence="12">The sequence shown here is derived from an EMBL/GenBank/DDBJ whole genome shotgun (WGS) entry which is preliminary data.</text>
</comment>
<dbReference type="PANTHER" id="PTHR30040:SF2">
    <property type="entry name" value="FAD:PROTEIN FMN TRANSFERASE"/>
    <property type="match status" value="1"/>
</dbReference>
<comment type="similarity">
    <text evidence="10">Belongs to the ApbE family.</text>
</comment>
<dbReference type="InterPro" id="IPR003374">
    <property type="entry name" value="ApbE-like_sf"/>
</dbReference>
<evidence type="ECO:0000256" key="9">
    <source>
        <dbReference type="ARBA" id="ARBA00048540"/>
    </source>
</evidence>
<organism evidence="12 13">
    <name type="scientific">Lacticaseibacillus paracasei NRIC 0644</name>
    <dbReference type="NCBI Taxonomy" id="1435038"/>
    <lineage>
        <taxon>Bacteria</taxon>
        <taxon>Bacillati</taxon>
        <taxon>Bacillota</taxon>
        <taxon>Bacilli</taxon>
        <taxon>Lactobacillales</taxon>
        <taxon>Lactobacillaceae</taxon>
        <taxon>Lacticaseibacillus</taxon>
    </lineage>
</organism>
<evidence type="ECO:0000256" key="7">
    <source>
        <dbReference type="ARBA" id="ARBA00022842"/>
    </source>
</evidence>
<reference evidence="13" key="1">
    <citation type="submission" date="2014-05" db="EMBL/GenBank/DDBJ databases">
        <title>Whole genome sequencing of Lactobacillus casei NRIC0644.</title>
        <authorList>
            <person name="Atarashi H."/>
            <person name="Yoshida Y."/>
            <person name="Fujimura S."/>
            <person name="Tanaka N."/>
            <person name="Shiwa Y."/>
            <person name="Yoshikawa H."/>
            <person name="Okada S."/>
            <person name="Nakagawa J."/>
        </authorList>
    </citation>
    <scope>NUCLEOTIDE SEQUENCE [LARGE SCALE GENOMIC DNA]</scope>
    <source>
        <strain evidence="13">NRIC0644</strain>
    </source>
</reference>
<keyword evidence="6 10" id="KW-0274">FAD</keyword>
<dbReference type="EC" id="2.7.1.180" evidence="1 10"/>
<name>A0A0C9Q864_LACPA</name>
<gene>
    <name evidence="12" type="ORF">LC0644_0661</name>
</gene>
<dbReference type="GO" id="GO:0016740">
    <property type="term" value="F:transferase activity"/>
    <property type="evidence" value="ECO:0007669"/>
    <property type="project" value="UniProtKB-UniRule"/>
</dbReference>